<evidence type="ECO:0000313" key="3">
    <source>
        <dbReference type="EMBL" id="KNF08572.1"/>
    </source>
</evidence>
<evidence type="ECO:0000256" key="2">
    <source>
        <dbReference type="SAM" id="SignalP"/>
    </source>
</evidence>
<dbReference type="PROSITE" id="PS51257">
    <property type="entry name" value="PROKAR_LIPOPROTEIN"/>
    <property type="match status" value="1"/>
</dbReference>
<dbReference type="RefSeq" id="WP_050355091.1">
    <property type="nucleotide sequence ID" value="NZ_LGSS01000006.1"/>
</dbReference>
<gene>
    <name evidence="3" type="ORF">CLPU_6c00580</name>
</gene>
<keyword evidence="2" id="KW-0732">Signal</keyword>
<proteinExistence type="predicted"/>
<reference evidence="4" key="1">
    <citation type="submission" date="2015-07" db="EMBL/GenBank/DDBJ databases">
        <title>Draft genome sequence of the purine-degrading Gottschalkia purinilyticum DSM 1384 (formerly Clostridium purinilyticum).</title>
        <authorList>
            <person name="Poehlein A."/>
            <person name="Schiel-Bengelsdorf B."/>
            <person name="Bengelsdorf F.R."/>
            <person name="Daniel R."/>
            <person name="Duerre P."/>
        </authorList>
    </citation>
    <scope>NUCLEOTIDE SEQUENCE [LARGE SCALE GENOMIC DNA]</scope>
    <source>
        <strain evidence="4">DSM 1384</strain>
    </source>
</reference>
<keyword evidence="4" id="KW-1185">Reference proteome</keyword>
<dbReference type="EMBL" id="LGSS01000006">
    <property type="protein sequence ID" value="KNF08572.1"/>
    <property type="molecule type" value="Genomic_DNA"/>
</dbReference>
<comment type="caution">
    <text evidence="3">The sequence shown here is derived from an EMBL/GenBank/DDBJ whole genome shotgun (WGS) entry which is preliminary data.</text>
</comment>
<organism evidence="3 4">
    <name type="scientific">Gottschalkia purinilytica</name>
    <name type="common">Clostridium purinilyticum</name>
    <dbReference type="NCBI Taxonomy" id="1503"/>
    <lineage>
        <taxon>Bacteria</taxon>
        <taxon>Bacillati</taxon>
        <taxon>Bacillota</taxon>
        <taxon>Tissierellia</taxon>
        <taxon>Tissierellales</taxon>
        <taxon>Gottschalkiaceae</taxon>
        <taxon>Gottschalkia</taxon>
    </lineage>
</organism>
<feature type="coiled-coil region" evidence="1">
    <location>
        <begin position="23"/>
        <end position="50"/>
    </location>
</feature>
<sequence>MKKLIIVMFSVILIIGVSGCSKNTNTTKDIKEEKQEVNQVQEDKGNLLDQLKDEFKKAGFEIGSNEVVAFDMVNAKNGYKFKVDGELIEIYEYDLNNLSDEAKKSVEQAKKGTVNMSGFNLPCVWNEKGIAMFRVEEHSQKDKIVEIFNNF</sequence>
<feature type="chain" id="PRO_5038682306" description="Lipoprotein" evidence="2">
    <location>
        <begin position="20"/>
        <end position="151"/>
    </location>
</feature>
<protein>
    <recommendedName>
        <fullName evidence="5">Lipoprotein</fullName>
    </recommendedName>
</protein>
<accession>A0A0L0WAU8</accession>
<dbReference type="Proteomes" id="UP000037267">
    <property type="component" value="Unassembled WGS sequence"/>
</dbReference>
<name>A0A0L0WAU8_GOTPU</name>
<evidence type="ECO:0000313" key="4">
    <source>
        <dbReference type="Proteomes" id="UP000037267"/>
    </source>
</evidence>
<dbReference type="AlphaFoldDB" id="A0A0L0WAU8"/>
<evidence type="ECO:0008006" key="5">
    <source>
        <dbReference type="Google" id="ProtNLM"/>
    </source>
</evidence>
<evidence type="ECO:0000256" key="1">
    <source>
        <dbReference type="SAM" id="Coils"/>
    </source>
</evidence>
<feature type="signal peptide" evidence="2">
    <location>
        <begin position="1"/>
        <end position="19"/>
    </location>
</feature>
<keyword evidence="1" id="KW-0175">Coiled coil</keyword>